<dbReference type="STRING" id="118062.MCBB_0832"/>
<feature type="transmembrane region" description="Helical" evidence="7">
    <location>
        <begin position="226"/>
        <end position="248"/>
    </location>
</feature>
<dbReference type="Proteomes" id="UP000094707">
    <property type="component" value="Chromosome I"/>
</dbReference>
<comment type="subcellular location">
    <subcellularLocation>
        <location evidence="1">Cell membrane</location>
        <topology evidence="1">Multi-pass membrane protein</topology>
    </subcellularLocation>
</comment>
<feature type="domain" description="ABC3 transporter permease C-terminal" evidence="8">
    <location>
        <begin position="230"/>
        <end position="346"/>
    </location>
</feature>
<proteinExistence type="inferred from homology"/>
<dbReference type="Pfam" id="PF02687">
    <property type="entry name" value="FtsX"/>
    <property type="match status" value="1"/>
</dbReference>
<keyword evidence="11" id="KW-1185">Reference proteome</keyword>
<dbReference type="KEGG" id="mcub:MCBB_0832"/>
<dbReference type="GeneID" id="30411682"/>
<evidence type="ECO:0000259" key="8">
    <source>
        <dbReference type="Pfam" id="PF02687"/>
    </source>
</evidence>
<keyword evidence="3 7" id="KW-0812">Transmembrane</keyword>
<dbReference type="Gene3D" id="2.40.40.20">
    <property type="match status" value="1"/>
</dbReference>
<dbReference type="InterPro" id="IPR003838">
    <property type="entry name" value="ABC3_permease_C"/>
</dbReference>
<evidence type="ECO:0000256" key="2">
    <source>
        <dbReference type="ARBA" id="ARBA00022475"/>
    </source>
</evidence>
<dbReference type="AlphaFoldDB" id="A0A1D3L1C3"/>
<evidence type="ECO:0000256" key="6">
    <source>
        <dbReference type="ARBA" id="ARBA00038076"/>
    </source>
</evidence>
<reference evidence="10 11" key="1">
    <citation type="submission" date="2016-08" db="EMBL/GenBank/DDBJ databases">
        <authorList>
            <person name="Seilhamer J.J."/>
        </authorList>
    </citation>
    <scope>NUCLEOTIDE SEQUENCE [LARGE SCALE GENOMIC DNA]</scope>
    <source>
        <strain evidence="10">Buetzberg</strain>
    </source>
</reference>
<dbReference type="OrthoDB" id="11469at2157"/>
<keyword evidence="4 7" id="KW-1133">Transmembrane helix</keyword>
<name>A0A1D3L1C3_9EURY</name>
<dbReference type="InterPro" id="IPR050250">
    <property type="entry name" value="Macrolide_Exporter_MacB"/>
</dbReference>
<dbReference type="PATRIC" id="fig|129848.4.peg.835"/>
<evidence type="ECO:0000313" key="11">
    <source>
        <dbReference type="Proteomes" id="UP000094707"/>
    </source>
</evidence>
<evidence type="ECO:0000256" key="3">
    <source>
        <dbReference type="ARBA" id="ARBA00022692"/>
    </source>
</evidence>
<feature type="transmembrane region" description="Helical" evidence="7">
    <location>
        <begin position="281"/>
        <end position="302"/>
    </location>
</feature>
<organism evidence="10 11">
    <name type="scientific">Methanobacterium congolense</name>
    <dbReference type="NCBI Taxonomy" id="118062"/>
    <lineage>
        <taxon>Archaea</taxon>
        <taxon>Methanobacteriati</taxon>
        <taxon>Methanobacteriota</taxon>
        <taxon>Methanomada group</taxon>
        <taxon>Methanobacteria</taxon>
        <taxon>Methanobacteriales</taxon>
        <taxon>Methanobacteriaceae</taxon>
        <taxon>Methanobacterium</taxon>
    </lineage>
</organism>
<gene>
    <name evidence="10" type="ORF">MCBB_0832</name>
</gene>
<evidence type="ECO:0000259" key="9">
    <source>
        <dbReference type="Pfam" id="PF12704"/>
    </source>
</evidence>
<feature type="transmembrane region" description="Helical" evidence="7">
    <location>
        <begin position="20"/>
        <end position="43"/>
    </location>
</feature>
<evidence type="ECO:0000256" key="1">
    <source>
        <dbReference type="ARBA" id="ARBA00004651"/>
    </source>
</evidence>
<evidence type="ECO:0000256" key="4">
    <source>
        <dbReference type="ARBA" id="ARBA00022989"/>
    </source>
</evidence>
<keyword evidence="2" id="KW-1003">Cell membrane</keyword>
<dbReference type="InterPro" id="IPR025857">
    <property type="entry name" value="MacB_PCD"/>
</dbReference>
<sequence length="354" mass="38014">MDLYKLALNNIRRKKLRSALTMLGIVIGVATILTLLGSTAGLASAVNDQTNEYMYDVVISSASSSGSYSMDSQTVSKVENRSDLHGLREVTAFSEEINGSTVTVGGTNDWKQVKIKNGKPGVVINHAVADKLHLGVGDKIRIKNKELTITGISNEEQVDEDVLGVYINQTLAKQMAGNKVSAIYAQTDGDPKTVADNLEKQLNGVSVKTRSEKVAEVQEWANKAQLFMGIIAGIALVVGIISVVNTMMMSVMERTRELGVLKAIGFTNWELKGSILFESGLLGFLGSIAGVLLGILGILLIAKMLNFTDYITDMIPLWLVGGVIAGSTLLSILAGLYPARRASKLNVVEALRNE</sequence>
<feature type="transmembrane region" description="Helical" evidence="7">
    <location>
        <begin position="314"/>
        <end position="337"/>
    </location>
</feature>
<evidence type="ECO:0000313" key="10">
    <source>
        <dbReference type="EMBL" id="SCG85397.1"/>
    </source>
</evidence>
<evidence type="ECO:0000256" key="7">
    <source>
        <dbReference type="SAM" id="Phobius"/>
    </source>
</evidence>
<keyword evidence="5 7" id="KW-0472">Membrane</keyword>
<dbReference type="RefSeq" id="WP_071906568.1">
    <property type="nucleotide sequence ID" value="NZ_LT607756.1"/>
</dbReference>
<protein>
    <recommendedName>
        <fullName evidence="12">Macrolide export ATP-binding/permease protein MacB</fullName>
    </recommendedName>
</protein>
<dbReference type="Pfam" id="PF12704">
    <property type="entry name" value="MacB_PCD"/>
    <property type="match status" value="1"/>
</dbReference>
<evidence type="ECO:0008006" key="12">
    <source>
        <dbReference type="Google" id="ProtNLM"/>
    </source>
</evidence>
<accession>A0A1D3L1C3</accession>
<comment type="similarity">
    <text evidence="6">Belongs to the ABC-4 integral membrane protein family.</text>
</comment>
<evidence type="ECO:0000256" key="5">
    <source>
        <dbReference type="ARBA" id="ARBA00023136"/>
    </source>
</evidence>
<dbReference type="GO" id="GO:0022857">
    <property type="term" value="F:transmembrane transporter activity"/>
    <property type="evidence" value="ECO:0007669"/>
    <property type="project" value="TreeGrafter"/>
</dbReference>
<dbReference type="PANTHER" id="PTHR30572:SF4">
    <property type="entry name" value="ABC TRANSPORTER PERMEASE YTRF"/>
    <property type="match status" value="1"/>
</dbReference>
<dbReference type="PANTHER" id="PTHR30572">
    <property type="entry name" value="MEMBRANE COMPONENT OF TRANSPORTER-RELATED"/>
    <property type="match status" value="1"/>
</dbReference>
<feature type="domain" description="MacB-like periplasmic core" evidence="9">
    <location>
        <begin position="18"/>
        <end position="199"/>
    </location>
</feature>
<dbReference type="GO" id="GO:0005886">
    <property type="term" value="C:plasma membrane"/>
    <property type="evidence" value="ECO:0007669"/>
    <property type="project" value="UniProtKB-SubCell"/>
</dbReference>
<dbReference type="EMBL" id="LT607756">
    <property type="protein sequence ID" value="SCG85397.1"/>
    <property type="molecule type" value="Genomic_DNA"/>
</dbReference>